<organism evidence="2 3">
    <name type="scientific">Petrocella atlantisensis</name>
    <dbReference type="NCBI Taxonomy" id="2173034"/>
    <lineage>
        <taxon>Bacteria</taxon>
        <taxon>Bacillati</taxon>
        <taxon>Bacillota</taxon>
        <taxon>Clostridia</taxon>
        <taxon>Lachnospirales</taxon>
        <taxon>Vallitaleaceae</taxon>
        <taxon>Petrocella</taxon>
    </lineage>
</organism>
<name>A0A3P7S2X7_9FIRM</name>
<evidence type="ECO:0000259" key="1">
    <source>
        <dbReference type="PROSITE" id="PS51832"/>
    </source>
</evidence>
<proteinExistence type="predicted"/>
<dbReference type="InterPro" id="IPR006675">
    <property type="entry name" value="HDIG_dom"/>
</dbReference>
<dbReference type="KEGG" id="cbar:PATL70BA_3066"/>
<dbReference type="Pfam" id="PF13487">
    <property type="entry name" value="HD_5"/>
    <property type="match status" value="1"/>
</dbReference>
<keyword evidence="3" id="KW-1185">Reference proteome</keyword>
<dbReference type="PROSITE" id="PS51832">
    <property type="entry name" value="HD_GYP"/>
    <property type="match status" value="1"/>
</dbReference>
<protein>
    <submittedName>
        <fullName evidence="2">HD-GYP domain-containing protein</fullName>
    </submittedName>
</protein>
<dbReference type="EMBL" id="LR130778">
    <property type="protein sequence ID" value="VDN48982.1"/>
    <property type="molecule type" value="Genomic_DNA"/>
</dbReference>
<dbReference type="OrthoDB" id="9804747at2"/>
<dbReference type="RefSeq" id="WP_125138037.1">
    <property type="nucleotide sequence ID" value="NZ_LR130778.1"/>
</dbReference>
<dbReference type="InterPro" id="IPR037522">
    <property type="entry name" value="HD_GYP_dom"/>
</dbReference>
<evidence type="ECO:0000313" key="3">
    <source>
        <dbReference type="Proteomes" id="UP000279029"/>
    </source>
</evidence>
<dbReference type="SMART" id="SM00471">
    <property type="entry name" value="HDc"/>
    <property type="match status" value="1"/>
</dbReference>
<gene>
    <name evidence="2" type="ORF">PATL70BA_3066</name>
</gene>
<dbReference type="InterPro" id="IPR003607">
    <property type="entry name" value="HD/PDEase_dom"/>
</dbReference>
<dbReference type="CDD" id="cd00077">
    <property type="entry name" value="HDc"/>
    <property type="match status" value="1"/>
</dbReference>
<accession>A0A3P7S2X7</accession>
<dbReference type="SUPFAM" id="SSF55781">
    <property type="entry name" value="GAF domain-like"/>
    <property type="match status" value="1"/>
</dbReference>
<dbReference type="Proteomes" id="UP000279029">
    <property type="component" value="Chromosome"/>
</dbReference>
<dbReference type="AlphaFoldDB" id="A0A3P7S2X7"/>
<sequence>MKHNSNIAPSVLNALKIIVKSMVNREDVSSTEFLRTAFEATFQLIPEAEKGSLYLLEEDTYFPMCSKGYDIELLKKLSFTKDSIFIGFEEADADKIIAYETFIEQREVNKFTEETIETFKALGTYSNFVTLYAPIVYKSQPIGLISLEKFTEHAFPEHSKEIMKIYAQMISNYYSISKQKEFEQQLFNETVEALVSAIEIKDTYTEGHGKRVRDLTATICKSLSLPMEDQKKICLAALLHDIGKIGIPTEILNKPDRLTGEEYEIVKAHPEKATHVLSKIGSFTEILDIVKHHHEYHNGQGYPSGLSGSNIPLGSRIILIADAYDAMTSKRAYRESMSIGEAKAELSRNAGSQFNPELVNQVLRVLA</sequence>
<reference evidence="2 3" key="1">
    <citation type="submission" date="2018-09" db="EMBL/GenBank/DDBJ databases">
        <authorList>
            <person name="Postec A."/>
        </authorList>
    </citation>
    <scope>NUCLEOTIDE SEQUENCE [LARGE SCALE GENOMIC DNA]</scope>
    <source>
        <strain evidence="2">70B-A</strain>
    </source>
</reference>
<dbReference type="PANTHER" id="PTHR43155">
    <property type="entry name" value="CYCLIC DI-GMP PHOSPHODIESTERASE PA4108-RELATED"/>
    <property type="match status" value="1"/>
</dbReference>
<evidence type="ECO:0000313" key="2">
    <source>
        <dbReference type="EMBL" id="VDN48982.1"/>
    </source>
</evidence>
<dbReference type="NCBIfam" id="TIGR00277">
    <property type="entry name" value="HDIG"/>
    <property type="match status" value="1"/>
</dbReference>
<dbReference type="SUPFAM" id="SSF109604">
    <property type="entry name" value="HD-domain/PDEase-like"/>
    <property type="match status" value="1"/>
</dbReference>
<dbReference type="Gene3D" id="3.30.450.40">
    <property type="match status" value="1"/>
</dbReference>
<dbReference type="Gene3D" id="1.10.3210.10">
    <property type="entry name" value="Hypothetical protein af1432"/>
    <property type="match status" value="1"/>
</dbReference>
<dbReference type="InterPro" id="IPR029016">
    <property type="entry name" value="GAF-like_dom_sf"/>
</dbReference>
<feature type="domain" description="HD-GYP" evidence="1">
    <location>
        <begin position="183"/>
        <end position="367"/>
    </location>
</feature>